<evidence type="ECO:0000313" key="2">
    <source>
        <dbReference type="EMBL" id="PPJ50353.1"/>
    </source>
</evidence>
<name>A0A2S6BS82_9PEZI</name>
<dbReference type="EMBL" id="PNEN01001787">
    <property type="protein sequence ID" value="PPJ50353.1"/>
    <property type="molecule type" value="Genomic_DNA"/>
</dbReference>
<dbReference type="SUPFAM" id="SSF54695">
    <property type="entry name" value="POZ domain"/>
    <property type="match status" value="1"/>
</dbReference>
<protein>
    <recommendedName>
        <fullName evidence="1">BTB domain-containing protein</fullName>
    </recommendedName>
</protein>
<dbReference type="AlphaFoldDB" id="A0A2S6BS82"/>
<accession>A0A2S6BS82</accession>
<feature type="domain" description="BTB" evidence="1">
    <location>
        <begin position="27"/>
        <end position="94"/>
    </location>
</feature>
<evidence type="ECO:0000313" key="3">
    <source>
        <dbReference type="Proteomes" id="UP000237631"/>
    </source>
</evidence>
<sequence length="240" mass="26694">MSANEIAAPQQEHRAAISKLFGDPRWTDLEVHCGHQIWKVHRIVVCSQSKFFEKAVEGSFAEAATGVVNLVEDDAFAVQAFLQFFYSGDYQWQPTFSSPDGVENNPGRLAFAVAVHTIADKYGVAPLMSLAMTKFKELIGTNWRSEDFVGAVEAIYDTSPENKKEMRERLVEIGSKNYRAFKDGTAFANCQAVFDFAPFVADVLDLRMSMRTMPVGSTVQCRSIVRTVVHFGPTHQALDG</sequence>
<dbReference type="Gene3D" id="3.30.710.10">
    <property type="entry name" value="Potassium Channel Kv1.1, Chain A"/>
    <property type="match status" value="1"/>
</dbReference>
<dbReference type="PROSITE" id="PS50097">
    <property type="entry name" value="BTB"/>
    <property type="match status" value="1"/>
</dbReference>
<dbReference type="PANTHER" id="PTHR47843">
    <property type="entry name" value="BTB DOMAIN-CONTAINING PROTEIN-RELATED"/>
    <property type="match status" value="1"/>
</dbReference>
<dbReference type="Pfam" id="PF00651">
    <property type="entry name" value="BTB"/>
    <property type="match status" value="1"/>
</dbReference>
<dbReference type="CDD" id="cd18186">
    <property type="entry name" value="BTB_POZ_ZBTB_KLHL-like"/>
    <property type="match status" value="1"/>
</dbReference>
<dbReference type="OrthoDB" id="3643211at2759"/>
<evidence type="ECO:0000259" key="1">
    <source>
        <dbReference type="PROSITE" id="PS50097"/>
    </source>
</evidence>
<keyword evidence="3" id="KW-1185">Reference proteome</keyword>
<comment type="caution">
    <text evidence="2">The sequence shown here is derived from an EMBL/GenBank/DDBJ whole genome shotgun (WGS) entry which is preliminary data.</text>
</comment>
<proteinExistence type="predicted"/>
<gene>
    <name evidence="2" type="ORF">CBER1_05907</name>
</gene>
<dbReference type="STRING" id="357750.A0A2S6BS82"/>
<dbReference type="InterPro" id="IPR011333">
    <property type="entry name" value="SKP1/BTB/POZ_sf"/>
</dbReference>
<dbReference type="PANTHER" id="PTHR47843:SF5">
    <property type="entry name" value="BTB_POZ DOMAIN PROTEIN"/>
    <property type="match status" value="1"/>
</dbReference>
<dbReference type="InterPro" id="IPR000210">
    <property type="entry name" value="BTB/POZ_dom"/>
</dbReference>
<organism evidence="2 3">
    <name type="scientific">Cercospora berteroae</name>
    <dbReference type="NCBI Taxonomy" id="357750"/>
    <lineage>
        <taxon>Eukaryota</taxon>
        <taxon>Fungi</taxon>
        <taxon>Dikarya</taxon>
        <taxon>Ascomycota</taxon>
        <taxon>Pezizomycotina</taxon>
        <taxon>Dothideomycetes</taxon>
        <taxon>Dothideomycetidae</taxon>
        <taxon>Mycosphaerellales</taxon>
        <taxon>Mycosphaerellaceae</taxon>
        <taxon>Cercospora</taxon>
    </lineage>
</organism>
<reference evidence="3" key="1">
    <citation type="journal article" date="2017" name="bioRxiv">
        <title>Conservation of a gene cluster reveals novel cercosporin biosynthetic mechanisms and extends production to the genus Colletotrichum.</title>
        <authorList>
            <person name="de Jonge R."/>
            <person name="Ebert M.K."/>
            <person name="Huitt-Roehl C.R."/>
            <person name="Pal P."/>
            <person name="Suttle J.C."/>
            <person name="Spanner R.E."/>
            <person name="Neubauer J.D."/>
            <person name="Jurick W.M.II."/>
            <person name="Stott K.A."/>
            <person name="Secor G.A."/>
            <person name="Thomma B.P.H.J."/>
            <person name="Van de Peer Y."/>
            <person name="Townsend C.A."/>
            <person name="Bolton M.D."/>
        </authorList>
    </citation>
    <scope>NUCLEOTIDE SEQUENCE [LARGE SCALE GENOMIC DNA]</scope>
    <source>
        <strain evidence="3">CBS538.71</strain>
    </source>
</reference>
<dbReference type="Proteomes" id="UP000237631">
    <property type="component" value="Unassembled WGS sequence"/>
</dbReference>